<name>Q6LI13_PHOPR</name>
<organism evidence="1 2">
    <name type="scientific">Photobacterium profundum (strain SS9)</name>
    <dbReference type="NCBI Taxonomy" id="298386"/>
    <lineage>
        <taxon>Bacteria</taxon>
        <taxon>Pseudomonadati</taxon>
        <taxon>Pseudomonadota</taxon>
        <taxon>Gammaproteobacteria</taxon>
        <taxon>Vibrionales</taxon>
        <taxon>Vibrionaceae</taxon>
        <taxon>Photobacterium</taxon>
    </lineage>
</organism>
<evidence type="ECO:0000313" key="2">
    <source>
        <dbReference type="Proteomes" id="UP000000593"/>
    </source>
</evidence>
<proteinExistence type="predicted"/>
<dbReference type="KEGG" id="ppr:PBPRB1195"/>
<evidence type="ECO:0000313" key="1">
    <source>
        <dbReference type="EMBL" id="CAG23067.1"/>
    </source>
</evidence>
<gene>
    <name evidence="1" type="ordered locus">PBPRB1195</name>
</gene>
<dbReference type="EMBL" id="CR378678">
    <property type="protein sequence ID" value="CAG23067.1"/>
    <property type="molecule type" value="Genomic_DNA"/>
</dbReference>
<keyword evidence="2" id="KW-1185">Reference proteome</keyword>
<sequence>MIFTGDYLAQQTRGSNTFRDWRGGHRCHFYVIFNPIIFTMSARILRANGFNDFNMSGYKFKGFAATLTHFMQRITATITCFIRVLNINDNVFSGEFRR</sequence>
<dbReference type="Proteomes" id="UP000000593">
    <property type="component" value="Chromosome 2"/>
</dbReference>
<dbReference type="AlphaFoldDB" id="Q6LI13"/>
<dbReference type="HOGENOM" id="CLU_2331286_0_0_6"/>
<protein>
    <submittedName>
        <fullName evidence="1">Uncharacterized protein</fullName>
    </submittedName>
</protein>
<reference evidence="2" key="1">
    <citation type="journal article" date="2005" name="Science">
        <title>Life at depth: Photobacterium profundum genome sequence and expression analysis.</title>
        <authorList>
            <person name="Vezzi A."/>
            <person name="Campanaro S."/>
            <person name="D'Angelo M."/>
            <person name="Simonato F."/>
            <person name="Vitulo N."/>
            <person name="Lauro F.M."/>
            <person name="Cestaro A."/>
            <person name="Malacrida G."/>
            <person name="Simionati B."/>
            <person name="Cannata N."/>
            <person name="Romualdi C."/>
            <person name="Bartlett D.H."/>
            <person name="Valle G."/>
        </authorList>
    </citation>
    <scope>NUCLEOTIDE SEQUENCE [LARGE SCALE GENOMIC DNA]</scope>
    <source>
        <strain evidence="2">ATCC BAA-1253 / SS9</strain>
    </source>
</reference>
<accession>Q6LI13</accession>